<accession>A0ABP9YIP3</accession>
<evidence type="ECO:0000313" key="2">
    <source>
        <dbReference type="EMBL" id="GAA5806734.1"/>
    </source>
</evidence>
<feature type="transmembrane region" description="Helical" evidence="1">
    <location>
        <begin position="53"/>
        <end position="80"/>
    </location>
</feature>
<comment type="caution">
    <text evidence="2">The sequence shown here is derived from an EMBL/GenBank/DDBJ whole genome shotgun (WGS) entry which is preliminary data.</text>
</comment>
<sequence length="135" mass="15503">MSDTSTLHRLEQKIQVKLNESKSFIEKIYMHLIPYLNAIQSTMQTLWHPEFRLSLYIFGILSFIPVAIFLISMSVIILTTSIVLCVIWSIIVFSTAALGLIILIPILLSFSLIVIFLIISHDVYQHLLRLKKTSK</sequence>
<feature type="transmembrane region" description="Helical" evidence="1">
    <location>
        <begin position="86"/>
        <end position="119"/>
    </location>
</feature>
<proteinExistence type="predicted"/>
<evidence type="ECO:0000256" key="1">
    <source>
        <dbReference type="SAM" id="Phobius"/>
    </source>
</evidence>
<gene>
    <name evidence="2" type="ORF">MFLAVUS_000082</name>
</gene>
<organism evidence="2 3">
    <name type="scientific">Mucor flavus</name>
    <dbReference type="NCBI Taxonomy" id="439312"/>
    <lineage>
        <taxon>Eukaryota</taxon>
        <taxon>Fungi</taxon>
        <taxon>Fungi incertae sedis</taxon>
        <taxon>Mucoromycota</taxon>
        <taxon>Mucoromycotina</taxon>
        <taxon>Mucoromycetes</taxon>
        <taxon>Mucorales</taxon>
        <taxon>Mucorineae</taxon>
        <taxon>Mucoraceae</taxon>
        <taxon>Mucor</taxon>
    </lineage>
</organism>
<reference evidence="2 3" key="1">
    <citation type="submission" date="2024-04" db="EMBL/GenBank/DDBJ databases">
        <title>genome sequences of Mucor flavus KT1a and Helicostylum pulchrum KT1b strains isolated from the surface of a dry-aged beef.</title>
        <authorList>
            <person name="Toyotome T."/>
            <person name="Hosono M."/>
            <person name="Torimaru M."/>
            <person name="Fukuda K."/>
            <person name="Mikami N."/>
        </authorList>
    </citation>
    <scope>NUCLEOTIDE SEQUENCE [LARGE SCALE GENOMIC DNA]</scope>
    <source>
        <strain evidence="2 3">KT1a</strain>
    </source>
</reference>
<name>A0ABP9YIP3_9FUNG</name>
<dbReference type="EMBL" id="BAABUK010000002">
    <property type="protein sequence ID" value="GAA5806734.1"/>
    <property type="molecule type" value="Genomic_DNA"/>
</dbReference>
<evidence type="ECO:0000313" key="3">
    <source>
        <dbReference type="Proteomes" id="UP001473302"/>
    </source>
</evidence>
<keyword evidence="1" id="KW-0472">Membrane</keyword>
<keyword evidence="3" id="KW-1185">Reference proteome</keyword>
<dbReference type="Proteomes" id="UP001473302">
    <property type="component" value="Unassembled WGS sequence"/>
</dbReference>
<keyword evidence="1" id="KW-0812">Transmembrane</keyword>
<protein>
    <submittedName>
        <fullName evidence="2">Uncharacterized protein</fullName>
    </submittedName>
</protein>
<keyword evidence="1" id="KW-1133">Transmembrane helix</keyword>